<evidence type="ECO:0000259" key="1">
    <source>
        <dbReference type="Pfam" id="PF12680"/>
    </source>
</evidence>
<dbReference type="Pfam" id="PF12680">
    <property type="entry name" value="SnoaL_2"/>
    <property type="match status" value="1"/>
</dbReference>
<dbReference type="InterPro" id="IPR037401">
    <property type="entry name" value="SnoaL-like"/>
</dbReference>
<dbReference type="SUPFAM" id="SSF54427">
    <property type="entry name" value="NTF2-like"/>
    <property type="match status" value="1"/>
</dbReference>
<dbReference type="OrthoDB" id="9781757at2"/>
<dbReference type="EMBL" id="CP033972">
    <property type="protein sequence ID" value="AZG44631.1"/>
    <property type="molecule type" value="Genomic_DNA"/>
</dbReference>
<dbReference type="GO" id="GO:0004301">
    <property type="term" value="F:epoxide hydrolase activity"/>
    <property type="evidence" value="ECO:0007669"/>
    <property type="project" value="UniProtKB-EC"/>
</dbReference>
<dbReference type="Proteomes" id="UP000271469">
    <property type="component" value="Chromosome"/>
</dbReference>
<dbReference type="EC" id="3.3.2.10" evidence="2"/>
<gene>
    <name evidence="2" type="primary">ephG_1</name>
    <name evidence="2" type="ORF">D7316_01217</name>
</gene>
<dbReference type="RefSeq" id="WP_124707459.1">
    <property type="nucleotide sequence ID" value="NZ_CP033972.1"/>
</dbReference>
<sequence length="149" mass="16554">MSADPADIVRGLWAALARRDWDAVTPFLADDCIYVDVPFGPTLAARGPVDIVKRIKVGFEPLTAYANHDGLLVSTGDDVIYEHSETWEWPTGEVAVLPFVTVHRIRDGQIILWKDYWDSATLIQNAPPTWMSDLASADTSWVFDATGHI</sequence>
<accession>A0A3G8JHL0</accession>
<name>A0A3G8JHL0_9ACTN</name>
<keyword evidence="3" id="KW-1185">Reference proteome</keyword>
<proteinExistence type="predicted"/>
<protein>
    <submittedName>
        <fullName evidence="2">Epoxide hydrolase EphG</fullName>
        <ecNumber evidence="2">3.3.2.10</ecNumber>
    </submittedName>
</protein>
<evidence type="ECO:0000313" key="2">
    <source>
        <dbReference type="EMBL" id="AZG44631.1"/>
    </source>
</evidence>
<organism evidence="2 3">
    <name type="scientific">Gordonia insulae</name>
    <dbReference type="NCBI Taxonomy" id="2420509"/>
    <lineage>
        <taxon>Bacteria</taxon>
        <taxon>Bacillati</taxon>
        <taxon>Actinomycetota</taxon>
        <taxon>Actinomycetes</taxon>
        <taxon>Mycobacteriales</taxon>
        <taxon>Gordoniaceae</taxon>
        <taxon>Gordonia</taxon>
    </lineage>
</organism>
<keyword evidence="2" id="KW-0378">Hydrolase</keyword>
<evidence type="ECO:0000313" key="3">
    <source>
        <dbReference type="Proteomes" id="UP000271469"/>
    </source>
</evidence>
<reference evidence="2 3" key="1">
    <citation type="submission" date="2018-11" db="EMBL/GenBank/DDBJ databases">
        <title>Gordonia insulae sp. nov., isolated from an island soil.</title>
        <authorList>
            <person name="Kim Y.S."/>
            <person name="Kim S.B."/>
        </authorList>
    </citation>
    <scope>NUCLEOTIDE SEQUENCE [LARGE SCALE GENOMIC DNA]</scope>
    <source>
        <strain evidence="2 3">MMS17-SY073</strain>
    </source>
</reference>
<feature type="domain" description="SnoaL-like" evidence="1">
    <location>
        <begin position="9"/>
        <end position="111"/>
    </location>
</feature>
<dbReference type="KEGG" id="gom:D7316_01217"/>
<dbReference type="Gene3D" id="3.10.450.50">
    <property type="match status" value="1"/>
</dbReference>
<dbReference type="AlphaFoldDB" id="A0A3G8JHL0"/>
<dbReference type="InterPro" id="IPR032710">
    <property type="entry name" value="NTF2-like_dom_sf"/>
</dbReference>